<keyword evidence="2" id="KW-0645">Protease</keyword>
<dbReference type="Gene3D" id="3.40.50.200">
    <property type="entry name" value="Peptidase S8/S53 domain"/>
    <property type="match status" value="1"/>
</dbReference>
<feature type="domain" description="PA" evidence="11">
    <location>
        <begin position="377"/>
        <end position="443"/>
    </location>
</feature>
<evidence type="ECO:0000313" key="13">
    <source>
        <dbReference type="EMBL" id="ABR16566.1"/>
    </source>
</evidence>
<keyword evidence="5" id="KW-0720">Serine protease</keyword>
<dbReference type="PRINTS" id="PR00723">
    <property type="entry name" value="SUBTILISIN"/>
</dbReference>
<protein>
    <recommendedName>
        <fullName evidence="14">Peptidase S8/S53 domain-containing protein</fullName>
    </recommendedName>
</protein>
<evidence type="ECO:0000256" key="5">
    <source>
        <dbReference type="ARBA" id="ARBA00022825"/>
    </source>
</evidence>
<proteinExistence type="evidence at transcript level"/>
<dbReference type="FunFam" id="3.50.30.30:FF:000005">
    <property type="entry name" value="subtilisin-like protease SBT1.5"/>
    <property type="match status" value="1"/>
</dbReference>
<dbReference type="InterPro" id="IPR045051">
    <property type="entry name" value="SBT"/>
</dbReference>
<feature type="chain" id="PRO_5002876940" description="Peptidase S8/S53 domain-containing protein" evidence="9">
    <location>
        <begin position="31"/>
        <end position="522"/>
    </location>
</feature>
<keyword evidence="6" id="KW-0325">Glycoprotein</keyword>
<reference evidence="13" key="1">
    <citation type="submission" date="2007-06" db="EMBL/GenBank/DDBJ databases">
        <title>Full length cDNA sequences from Sitka Spruce (Picea sitchensis).</title>
        <authorList>
            <person name="Ralph S.G."/>
            <person name="Chun H.E."/>
            <person name="Liao N."/>
            <person name="Ali J."/>
            <person name="Reid K."/>
            <person name="Kolosova N."/>
            <person name="Cooper N."/>
            <person name="Cullis C."/>
            <person name="Jancsik S."/>
            <person name="Moore R."/>
            <person name="Mayo M."/>
            <person name="Wagner S."/>
            <person name="Holt R.A."/>
            <person name="Jones S.J.M."/>
            <person name="Marra M.A."/>
            <person name="Ritland C.E."/>
            <person name="Ritland K."/>
            <person name="Bohlmann J."/>
        </authorList>
    </citation>
    <scope>NUCLEOTIDE SEQUENCE</scope>
    <source>
        <tissue evidence="13">Green portion of the leader tissue</tissue>
    </source>
</reference>
<dbReference type="PROSITE" id="PS51892">
    <property type="entry name" value="SUBTILASE"/>
    <property type="match status" value="1"/>
</dbReference>
<dbReference type="Pfam" id="PF00082">
    <property type="entry name" value="Peptidase_S8"/>
    <property type="match status" value="1"/>
</dbReference>
<dbReference type="CDD" id="cd02120">
    <property type="entry name" value="PA_subtilisin_like"/>
    <property type="match status" value="1"/>
</dbReference>
<keyword evidence="4" id="KW-0378">Hydrolase</keyword>
<dbReference type="GO" id="GO:0006508">
    <property type="term" value="P:proteolysis"/>
    <property type="evidence" value="ECO:0007669"/>
    <property type="project" value="UniProtKB-KW"/>
</dbReference>
<organism evidence="13">
    <name type="scientific">Picea sitchensis</name>
    <name type="common">Sitka spruce</name>
    <name type="synonym">Pinus sitchensis</name>
    <dbReference type="NCBI Taxonomy" id="3332"/>
    <lineage>
        <taxon>Eukaryota</taxon>
        <taxon>Viridiplantae</taxon>
        <taxon>Streptophyta</taxon>
        <taxon>Embryophyta</taxon>
        <taxon>Tracheophyta</taxon>
        <taxon>Spermatophyta</taxon>
        <taxon>Pinopsida</taxon>
        <taxon>Pinidae</taxon>
        <taxon>Conifers I</taxon>
        <taxon>Pinales</taxon>
        <taxon>Pinaceae</taxon>
        <taxon>Picea</taxon>
    </lineage>
</organism>
<evidence type="ECO:0000259" key="10">
    <source>
        <dbReference type="Pfam" id="PF00082"/>
    </source>
</evidence>
<dbReference type="SUPFAM" id="SSF52025">
    <property type="entry name" value="PA domain"/>
    <property type="match status" value="1"/>
</dbReference>
<dbReference type="GO" id="GO:0004252">
    <property type="term" value="F:serine-type endopeptidase activity"/>
    <property type="evidence" value="ECO:0007669"/>
    <property type="project" value="InterPro"/>
</dbReference>
<evidence type="ECO:0000256" key="7">
    <source>
        <dbReference type="PROSITE-ProRule" id="PRU01240"/>
    </source>
</evidence>
<evidence type="ECO:0008006" key="14">
    <source>
        <dbReference type="Google" id="ProtNLM"/>
    </source>
</evidence>
<evidence type="ECO:0000256" key="3">
    <source>
        <dbReference type="ARBA" id="ARBA00022729"/>
    </source>
</evidence>
<accession>B8LLN6</accession>
<evidence type="ECO:0000256" key="9">
    <source>
        <dbReference type="SAM" id="SignalP"/>
    </source>
</evidence>
<dbReference type="Gene3D" id="3.50.30.30">
    <property type="match status" value="1"/>
</dbReference>
<feature type="domain" description="Peptidase S8/S53" evidence="10">
    <location>
        <begin position="138"/>
        <end position="518"/>
    </location>
</feature>
<dbReference type="InterPro" id="IPR037045">
    <property type="entry name" value="S8pro/Inhibitor_I9_sf"/>
</dbReference>
<evidence type="ECO:0000259" key="11">
    <source>
        <dbReference type="Pfam" id="PF02225"/>
    </source>
</evidence>
<dbReference type="Pfam" id="PF02225">
    <property type="entry name" value="PA"/>
    <property type="match status" value="1"/>
</dbReference>
<sequence>MVYRMEINKACHALFFMIVSLALWVPSSDALGARQSYIIYMDKSMMPDHFSLHQHWYSSMIKEVSGSNSDPTALLYTYDTVTHGFAACLTSTEAQAMENMDGCLSVFQDSTYGLHTTRTPDFLGLSSSHGLWPLSRYGDDIIVGVLDTGIWPESKSFNDQGLTPVPARWKGECEVGTEFNASHCNNKLIGARYFLKGYEAKFGRIDEKEDYRSPRDADGHGTHTSSIAAGSEVPGSSLLGFATGTARGIATKARVAVYKVCWGSCLGSDMLAAMEAAVADGVDLLSISIASRAIVPYYDDMIAIGALGAIQKGVFVSCSAGNEGPIYSAIFNTAPWITTVGASTIDREFPAPVVLGNGQNYRGSSLYKGEPVGNEQLPLVYGKTASRNETANLCLAGSHDPKMVSGKIVLCDLGGITAEKALVVQQAGGAGLILANGPADGEDLLTECDSFSSTTVGAKSAEDIKAYINNTRNPRATIKEEGLTVLGKARAPVVAALSSRGPNPVVPEILKPDRIAPASTYF</sequence>
<dbReference type="Pfam" id="PF05922">
    <property type="entry name" value="Inhibitor_I9"/>
    <property type="match status" value="1"/>
</dbReference>
<dbReference type="InterPro" id="IPR034197">
    <property type="entry name" value="Peptidases_S8_3"/>
</dbReference>
<keyword evidence="3 9" id="KW-0732">Signal</keyword>
<evidence type="ECO:0000256" key="4">
    <source>
        <dbReference type="ARBA" id="ARBA00022801"/>
    </source>
</evidence>
<dbReference type="InterPro" id="IPR003137">
    <property type="entry name" value="PA_domain"/>
</dbReference>
<dbReference type="InterPro" id="IPR046450">
    <property type="entry name" value="PA_dom_sf"/>
</dbReference>
<dbReference type="AlphaFoldDB" id="B8LLN6"/>
<comment type="similarity">
    <text evidence="1 7">Belongs to the peptidase S8 family.</text>
</comment>
<name>B8LLN6_PICSI</name>
<feature type="region of interest" description="Disordered" evidence="8">
    <location>
        <begin position="210"/>
        <end position="229"/>
    </location>
</feature>
<dbReference type="SUPFAM" id="SSF52743">
    <property type="entry name" value="Subtilisin-like"/>
    <property type="match status" value="1"/>
</dbReference>
<evidence type="ECO:0000256" key="2">
    <source>
        <dbReference type="ARBA" id="ARBA00022670"/>
    </source>
</evidence>
<dbReference type="InterPro" id="IPR015500">
    <property type="entry name" value="Peptidase_S8_subtilisin-rel"/>
</dbReference>
<evidence type="ECO:0000256" key="8">
    <source>
        <dbReference type="SAM" id="MobiDB-lite"/>
    </source>
</evidence>
<dbReference type="PANTHER" id="PTHR10795">
    <property type="entry name" value="PROPROTEIN CONVERTASE SUBTILISIN/KEXIN"/>
    <property type="match status" value="1"/>
</dbReference>
<dbReference type="InterPro" id="IPR000209">
    <property type="entry name" value="Peptidase_S8/S53_dom"/>
</dbReference>
<comment type="caution">
    <text evidence="7">Lacks conserved residue(s) required for the propagation of feature annotation.</text>
</comment>
<feature type="compositionally biased region" description="Basic and acidic residues" evidence="8">
    <location>
        <begin position="210"/>
        <end position="221"/>
    </location>
</feature>
<dbReference type="OMA" id="DTGNLCY"/>
<feature type="domain" description="Inhibitor I9" evidence="12">
    <location>
        <begin position="36"/>
        <end position="115"/>
    </location>
</feature>
<feature type="signal peptide" evidence="9">
    <location>
        <begin position="1"/>
        <end position="30"/>
    </location>
</feature>
<evidence type="ECO:0000256" key="1">
    <source>
        <dbReference type="ARBA" id="ARBA00011073"/>
    </source>
</evidence>
<evidence type="ECO:0000256" key="6">
    <source>
        <dbReference type="ARBA" id="ARBA00023180"/>
    </source>
</evidence>
<dbReference type="FunFam" id="3.30.70.80:FF:000003">
    <property type="entry name" value="Subtilisin-like protease SBT1.9"/>
    <property type="match status" value="1"/>
</dbReference>
<dbReference type="EMBL" id="EF676680">
    <property type="protein sequence ID" value="ABR16566.1"/>
    <property type="molecule type" value="mRNA"/>
</dbReference>
<dbReference type="InterPro" id="IPR036852">
    <property type="entry name" value="Peptidase_S8/S53_dom_sf"/>
</dbReference>
<dbReference type="CDD" id="cd04852">
    <property type="entry name" value="Peptidases_S8_3"/>
    <property type="match status" value="1"/>
</dbReference>
<dbReference type="InterPro" id="IPR010259">
    <property type="entry name" value="S8pro/Inhibitor_I9"/>
</dbReference>
<evidence type="ECO:0000259" key="12">
    <source>
        <dbReference type="Pfam" id="PF05922"/>
    </source>
</evidence>
<dbReference type="Gene3D" id="3.30.70.80">
    <property type="entry name" value="Peptidase S8 propeptide/proteinase inhibitor I9"/>
    <property type="match status" value="1"/>
</dbReference>